<dbReference type="EMBL" id="FODE01000016">
    <property type="protein sequence ID" value="SEN77678.1"/>
    <property type="molecule type" value="Genomic_DNA"/>
</dbReference>
<organism evidence="1 2">
    <name type="scientific">Paracoccus alcaliphilus</name>
    <dbReference type="NCBI Taxonomy" id="34002"/>
    <lineage>
        <taxon>Bacteria</taxon>
        <taxon>Pseudomonadati</taxon>
        <taxon>Pseudomonadota</taxon>
        <taxon>Alphaproteobacteria</taxon>
        <taxon>Rhodobacterales</taxon>
        <taxon>Paracoccaceae</taxon>
        <taxon>Paracoccus</taxon>
    </lineage>
</organism>
<accession>A0A1H8JC20</accession>
<evidence type="ECO:0000313" key="2">
    <source>
        <dbReference type="Proteomes" id="UP000199054"/>
    </source>
</evidence>
<sequence length="61" mass="6762">MPPSIESHAHLCKQPRPASLVSKYPEVRHAAVQEAKPLKALEDEIAKFRKLLAGQMGDDRA</sequence>
<keyword evidence="2" id="KW-1185">Reference proteome</keyword>
<protein>
    <submittedName>
        <fullName evidence="1">Uncharacterized protein</fullName>
    </submittedName>
</protein>
<dbReference type="Proteomes" id="UP000199054">
    <property type="component" value="Unassembled WGS sequence"/>
</dbReference>
<evidence type="ECO:0000313" key="1">
    <source>
        <dbReference type="EMBL" id="SEN77678.1"/>
    </source>
</evidence>
<dbReference type="AlphaFoldDB" id="A0A1H8JC20"/>
<name>A0A1H8JC20_9RHOB</name>
<gene>
    <name evidence="1" type="ORF">SAMN04489859_101653</name>
</gene>
<dbReference type="RefSeq" id="WP_090612811.1">
    <property type="nucleotide sequence ID" value="NZ_FODE01000016.1"/>
</dbReference>
<reference evidence="1 2" key="1">
    <citation type="submission" date="2016-10" db="EMBL/GenBank/DDBJ databases">
        <authorList>
            <person name="de Groot N.N."/>
        </authorList>
    </citation>
    <scope>NUCLEOTIDE SEQUENCE [LARGE SCALE GENOMIC DNA]</scope>
    <source>
        <strain evidence="1 2">DSM 8512</strain>
    </source>
</reference>
<proteinExistence type="predicted"/>